<keyword evidence="2" id="KW-1185">Reference proteome</keyword>
<organism evidence="1 2">
    <name type="scientific">Colwellia chukchiensis</name>
    <dbReference type="NCBI Taxonomy" id="641665"/>
    <lineage>
        <taxon>Bacteria</taxon>
        <taxon>Pseudomonadati</taxon>
        <taxon>Pseudomonadota</taxon>
        <taxon>Gammaproteobacteria</taxon>
        <taxon>Alteromonadales</taxon>
        <taxon>Colwelliaceae</taxon>
        <taxon>Colwellia</taxon>
    </lineage>
</organism>
<gene>
    <name evidence="1" type="ORF">SAMN05216262_11078</name>
</gene>
<dbReference type="AlphaFoldDB" id="A0A1H7PZ86"/>
<proteinExistence type="predicted"/>
<sequence length="38" mass="4250">MSMTNNNHFVDANKMVSKCEYGTTNQLRDVTKMVGGAR</sequence>
<dbReference type="Proteomes" id="UP000199297">
    <property type="component" value="Unassembled WGS sequence"/>
</dbReference>
<dbReference type="EMBL" id="FOBI01000010">
    <property type="protein sequence ID" value="SEL40575.1"/>
    <property type="molecule type" value="Genomic_DNA"/>
</dbReference>
<accession>A0A1H7PZ86</accession>
<reference evidence="2" key="1">
    <citation type="submission" date="2016-10" db="EMBL/GenBank/DDBJ databases">
        <authorList>
            <person name="Varghese N."/>
            <person name="Submissions S."/>
        </authorList>
    </citation>
    <scope>NUCLEOTIDE SEQUENCE [LARGE SCALE GENOMIC DNA]</scope>
    <source>
        <strain evidence="2">CGMCC 1.9127</strain>
    </source>
</reference>
<name>A0A1H7PZ86_9GAMM</name>
<evidence type="ECO:0000313" key="1">
    <source>
        <dbReference type="EMBL" id="SEL40575.1"/>
    </source>
</evidence>
<evidence type="ECO:0000313" key="2">
    <source>
        <dbReference type="Proteomes" id="UP000199297"/>
    </source>
</evidence>
<protein>
    <submittedName>
        <fullName evidence="1">Uncharacterized protein</fullName>
    </submittedName>
</protein>